<dbReference type="CDD" id="cd12355">
    <property type="entry name" value="RRM_RBM18"/>
    <property type="match status" value="1"/>
</dbReference>
<evidence type="ECO:0000313" key="6">
    <source>
        <dbReference type="EMBL" id="KAF5391020.1"/>
    </source>
</evidence>
<reference evidence="6 7" key="1">
    <citation type="journal article" date="2020" name="ISME J.">
        <title>Uncovering the hidden diversity of litter-decomposition mechanisms in mushroom-forming fungi.</title>
        <authorList>
            <person name="Floudas D."/>
            <person name="Bentzer J."/>
            <person name="Ahren D."/>
            <person name="Johansson T."/>
            <person name="Persson P."/>
            <person name="Tunlid A."/>
        </authorList>
    </citation>
    <scope>NUCLEOTIDE SEQUENCE [LARGE SCALE GENOMIC DNA]</scope>
    <source>
        <strain evidence="6 7">CBS 406.79</strain>
    </source>
</reference>
<sequence length="289" mass="30727">MSDHDPLSNPLSFPDNTPSIASSNTPPASSRSVLKDRLFIGNLHPSVTEYNLLQMFAKYGKVTKLDFLFHKSGELKGKPRGYAFIEYPSQADAQKALTSANGMILRGRNLVVTHANQAPSDADGGMFRPRKTMMETGRPTTLSLLKSHPGSKHKDGTSNKIAMMEAKLRELQASKPKGDGEPGTSTLPRSTLPSHPSLPMKPLPTLPGASSSAPIQRSNTLPMPALSSSSSEPPAKKMKLAFVPPPADVANRKSGGKGLLGVKIMKKRASPLASTPKSDAGESPAVNTI</sequence>
<name>A0A8H5HXL3_9AGAR</name>
<feature type="region of interest" description="Disordered" evidence="4">
    <location>
        <begin position="1"/>
        <end position="31"/>
    </location>
</feature>
<feature type="domain" description="RRM" evidence="5">
    <location>
        <begin position="36"/>
        <end position="117"/>
    </location>
</feature>
<dbReference type="InterPro" id="IPR000504">
    <property type="entry name" value="RRM_dom"/>
</dbReference>
<comment type="caution">
    <text evidence="6">The sequence shown here is derived from an EMBL/GenBank/DDBJ whole genome shotgun (WGS) entry which is preliminary data.</text>
</comment>
<evidence type="ECO:0000259" key="5">
    <source>
        <dbReference type="PROSITE" id="PS50102"/>
    </source>
</evidence>
<dbReference type="InterPro" id="IPR039157">
    <property type="entry name" value="RBM18_RRM"/>
</dbReference>
<dbReference type="EMBL" id="JAACJN010000012">
    <property type="protein sequence ID" value="KAF5391020.1"/>
    <property type="molecule type" value="Genomic_DNA"/>
</dbReference>
<dbReference type="InterPro" id="IPR035979">
    <property type="entry name" value="RBD_domain_sf"/>
</dbReference>
<feature type="compositionally biased region" description="Polar residues" evidence="4">
    <location>
        <begin position="208"/>
        <end position="221"/>
    </location>
</feature>
<dbReference type="OrthoDB" id="6730379at2759"/>
<dbReference type="PANTHER" id="PTHR48038:SF1">
    <property type="entry name" value="RIBONUCLEOPROTEIN RB97D"/>
    <property type="match status" value="1"/>
</dbReference>
<proteinExistence type="predicted"/>
<dbReference type="Pfam" id="PF00076">
    <property type="entry name" value="RRM_1"/>
    <property type="match status" value="1"/>
</dbReference>
<feature type="compositionally biased region" description="Polar residues" evidence="4">
    <location>
        <begin position="9"/>
        <end position="31"/>
    </location>
</feature>
<organism evidence="6 7">
    <name type="scientific">Collybiopsis confluens</name>
    <dbReference type="NCBI Taxonomy" id="2823264"/>
    <lineage>
        <taxon>Eukaryota</taxon>
        <taxon>Fungi</taxon>
        <taxon>Dikarya</taxon>
        <taxon>Basidiomycota</taxon>
        <taxon>Agaricomycotina</taxon>
        <taxon>Agaricomycetes</taxon>
        <taxon>Agaricomycetidae</taxon>
        <taxon>Agaricales</taxon>
        <taxon>Marasmiineae</taxon>
        <taxon>Omphalotaceae</taxon>
        <taxon>Collybiopsis</taxon>
    </lineage>
</organism>
<dbReference type="SUPFAM" id="SSF54928">
    <property type="entry name" value="RNA-binding domain, RBD"/>
    <property type="match status" value="1"/>
</dbReference>
<dbReference type="InterPro" id="IPR012677">
    <property type="entry name" value="Nucleotide-bd_a/b_plait_sf"/>
</dbReference>
<evidence type="ECO:0000256" key="4">
    <source>
        <dbReference type="SAM" id="MobiDB-lite"/>
    </source>
</evidence>
<protein>
    <recommendedName>
        <fullName evidence="1">Probable RNA-binding protein 18</fullName>
    </recommendedName>
    <alternativeName>
        <fullName evidence="2">RNA-binding motif protein 18</fullName>
    </alternativeName>
</protein>
<keyword evidence="7" id="KW-1185">Reference proteome</keyword>
<evidence type="ECO:0000313" key="7">
    <source>
        <dbReference type="Proteomes" id="UP000518752"/>
    </source>
</evidence>
<feature type="region of interest" description="Disordered" evidence="4">
    <location>
        <begin position="268"/>
        <end position="289"/>
    </location>
</feature>
<evidence type="ECO:0000256" key="2">
    <source>
        <dbReference type="ARBA" id="ARBA00030780"/>
    </source>
</evidence>
<dbReference type="GO" id="GO:0003723">
    <property type="term" value="F:RNA binding"/>
    <property type="evidence" value="ECO:0007669"/>
    <property type="project" value="UniProtKB-UniRule"/>
</dbReference>
<evidence type="ECO:0000256" key="3">
    <source>
        <dbReference type="PROSITE-ProRule" id="PRU00176"/>
    </source>
</evidence>
<feature type="region of interest" description="Disordered" evidence="4">
    <location>
        <begin position="172"/>
        <end position="236"/>
    </location>
</feature>
<gene>
    <name evidence="6" type="ORF">D9757_003938</name>
</gene>
<dbReference type="PROSITE" id="PS50102">
    <property type="entry name" value="RRM"/>
    <property type="match status" value="1"/>
</dbReference>
<feature type="compositionally biased region" description="Polar residues" evidence="4">
    <location>
        <begin position="183"/>
        <end position="194"/>
    </location>
</feature>
<accession>A0A8H5HXL3</accession>
<evidence type="ECO:0000256" key="1">
    <source>
        <dbReference type="ARBA" id="ARBA00021141"/>
    </source>
</evidence>
<keyword evidence="3" id="KW-0694">RNA-binding</keyword>
<dbReference type="SMART" id="SM00360">
    <property type="entry name" value="RRM"/>
    <property type="match status" value="1"/>
</dbReference>
<dbReference type="PANTHER" id="PTHR48038">
    <property type="entry name" value="RIBONUCLEOPROTEIN RB97D"/>
    <property type="match status" value="1"/>
</dbReference>
<dbReference type="Gene3D" id="3.30.70.330">
    <property type="match status" value="1"/>
</dbReference>
<dbReference type="Proteomes" id="UP000518752">
    <property type="component" value="Unassembled WGS sequence"/>
</dbReference>
<dbReference type="AlphaFoldDB" id="A0A8H5HXL3"/>